<protein>
    <submittedName>
        <fullName evidence="2">Uncharacterized protein</fullName>
    </submittedName>
</protein>
<evidence type="ECO:0000313" key="3">
    <source>
        <dbReference type="Proteomes" id="UP000333828"/>
    </source>
</evidence>
<dbReference type="AlphaFoldDB" id="A0A5E4YJ13"/>
<organism evidence="2 3">
    <name type="scientific">Pandoraea iniqua</name>
    <dbReference type="NCBI Taxonomy" id="2508288"/>
    <lineage>
        <taxon>Bacteria</taxon>
        <taxon>Pseudomonadati</taxon>
        <taxon>Pseudomonadota</taxon>
        <taxon>Betaproteobacteria</taxon>
        <taxon>Burkholderiales</taxon>
        <taxon>Burkholderiaceae</taxon>
        <taxon>Pandoraea</taxon>
    </lineage>
</organism>
<evidence type="ECO:0000256" key="1">
    <source>
        <dbReference type="SAM" id="MobiDB-lite"/>
    </source>
</evidence>
<accession>A0A5E4YJ13</accession>
<reference evidence="2 3" key="1">
    <citation type="submission" date="2019-08" db="EMBL/GenBank/DDBJ databases">
        <authorList>
            <person name="Peeters C."/>
        </authorList>
    </citation>
    <scope>NUCLEOTIDE SEQUENCE [LARGE SCALE GENOMIC DNA]</scope>
    <source>
        <strain evidence="2 3">LMG 31115</strain>
    </source>
</reference>
<gene>
    <name evidence="2" type="ORF">PIN31115_04525</name>
</gene>
<dbReference type="Proteomes" id="UP000333828">
    <property type="component" value="Unassembled WGS sequence"/>
</dbReference>
<evidence type="ECO:0000313" key="2">
    <source>
        <dbReference type="EMBL" id="VVE48482.1"/>
    </source>
</evidence>
<feature type="region of interest" description="Disordered" evidence="1">
    <location>
        <begin position="1"/>
        <end position="44"/>
    </location>
</feature>
<dbReference type="RefSeq" id="WP_150686000.1">
    <property type="nucleotide sequence ID" value="NZ_CABPSI010000005.1"/>
</dbReference>
<keyword evidence="3" id="KW-1185">Reference proteome</keyword>
<dbReference type="EMBL" id="CABPSI010000005">
    <property type="protein sequence ID" value="VVE48482.1"/>
    <property type="molecule type" value="Genomic_DNA"/>
</dbReference>
<sequence>MNKNIVSGRSTTSNISPRPVRRDELPLSPPVAAGSGTPPQKSFVSTSHVLLDKRATSLQGDSDDLASLSLKNLSAGQGGARTISSKLALPTEEFLLELQRVMHLMDRMRSISDLAALHHSVYGSPLLKSPTVACGNVYILDRKDHEGLVISREIACLLGVRVLGVDVTLQEAGVSSEDVSALEEALRHRERMASWVRDERPKWVLIGAPIEMVLIARSNFIGWAGRRDM</sequence>
<feature type="compositionally biased region" description="Polar residues" evidence="1">
    <location>
        <begin position="1"/>
        <end position="16"/>
    </location>
</feature>
<name>A0A5E4YJ13_9BURK</name>
<proteinExistence type="predicted"/>